<organism evidence="2 3">
    <name type="scientific">Hyphococcus luteus</name>
    <dbReference type="NCBI Taxonomy" id="2058213"/>
    <lineage>
        <taxon>Bacteria</taxon>
        <taxon>Pseudomonadati</taxon>
        <taxon>Pseudomonadota</taxon>
        <taxon>Alphaproteobacteria</taxon>
        <taxon>Parvularculales</taxon>
        <taxon>Parvularculaceae</taxon>
        <taxon>Hyphococcus</taxon>
    </lineage>
</organism>
<keyword evidence="1" id="KW-0472">Membrane</keyword>
<feature type="transmembrane region" description="Helical" evidence="1">
    <location>
        <begin position="84"/>
        <end position="105"/>
    </location>
</feature>
<dbReference type="OrthoDB" id="7356530at2"/>
<feature type="transmembrane region" description="Helical" evidence="1">
    <location>
        <begin position="126"/>
        <end position="156"/>
    </location>
</feature>
<dbReference type="AlphaFoldDB" id="A0A2S7KB61"/>
<name>A0A2S7KB61_9PROT</name>
<dbReference type="RefSeq" id="WP_104828409.1">
    <property type="nucleotide sequence ID" value="NZ_PJCH01000001.1"/>
</dbReference>
<keyword evidence="3" id="KW-1185">Reference proteome</keyword>
<protein>
    <recommendedName>
        <fullName evidence="4">Copper resistance protein D domain-containing protein</fullName>
    </recommendedName>
</protein>
<sequence length="158" mass="18268">MTDLFFARALHVLGVVIWIGGVSMATLVVLPAVRRGEFGPDKLAAFHAVERRFVWIARTAVLLVGVTGYYMTEKLELWSRFLDAAYWWMHAMVIVWLLFFLLLFIGEPFILHRYFPGFARRNPERAFFLLHWFHILLLSLSFITILGAVAGAHGWIIF</sequence>
<keyword evidence="1" id="KW-1133">Transmembrane helix</keyword>
<accession>A0A2S7KB61</accession>
<gene>
    <name evidence="2" type="ORF">CW354_02300</name>
</gene>
<dbReference type="EMBL" id="PJCH01000001">
    <property type="protein sequence ID" value="PQA89707.1"/>
    <property type="molecule type" value="Genomic_DNA"/>
</dbReference>
<proteinExistence type="predicted"/>
<reference evidence="2 3" key="1">
    <citation type="submission" date="2017-12" db="EMBL/GenBank/DDBJ databases">
        <authorList>
            <person name="Hurst M.R.H."/>
        </authorList>
    </citation>
    <scope>NUCLEOTIDE SEQUENCE [LARGE SCALE GENOMIC DNA]</scope>
    <source>
        <strain evidence="2 3">SY-3-19</strain>
    </source>
</reference>
<evidence type="ECO:0000313" key="3">
    <source>
        <dbReference type="Proteomes" id="UP000239504"/>
    </source>
</evidence>
<feature type="transmembrane region" description="Helical" evidence="1">
    <location>
        <begin position="53"/>
        <end position="72"/>
    </location>
</feature>
<evidence type="ECO:0000256" key="1">
    <source>
        <dbReference type="SAM" id="Phobius"/>
    </source>
</evidence>
<dbReference type="Proteomes" id="UP000239504">
    <property type="component" value="Unassembled WGS sequence"/>
</dbReference>
<evidence type="ECO:0008006" key="4">
    <source>
        <dbReference type="Google" id="ProtNLM"/>
    </source>
</evidence>
<feature type="transmembrane region" description="Helical" evidence="1">
    <location>
        <begin position="12"/>
        <end position="33"/>
    </location>
</feature>
<comment type="caution">
    <text evidence="2">The sequence shown here is derived from an EMBL/GenBank/DDBJ whole genome shotgun (WGS) entry which is preliminary data.</text>
</comment>
<keyword evidence="1" id="KW-0812">Transmembrane</keyword>
<evidence type="ECO:0000313" key="2">
    <source>
        <dbReference type="EMBL" id="PQA89707.1"/>
    </source>
</evidence>